<reference evidence="1 2" key="1">
    <citation type="journal article" date="2021" name="Hortic Res">
        <title>High-quality reference genome and annotation aids understanding of berry development for evergreen blueberry (Vaccinium darrowii).</title>
        <authorList>
            <person name="Yu J."/>
            <person name="Hulse-Kemp A.M."/>
            <person name="Babiker E."/>
            <person name="Staton M."/>
        </authorList>
    </citation>
    <scope>NUCLEOTIDE SEQUENCE [LARGE SCALE GENOMIC DNA]</scope>
    <source>
        <strain evidence="2">cv. NJ 8807/NJ 8810</strain>
        <tissue evidence="1">Young leaf</tissue>
    </source>
</reference>
<dbReference type="Proteomes" id="UP000828048">
    <property type="component" value="Chromosome 4"/>
</dbReference>
<evidence type="ECO:0000313" key="2">
    <source>
        <dbReference type="Proteomes" id="UP000828048"/>
    </source>
</evidence>
<gene>
    <name evidence="1" type="ORF">Vadar_023003</name>
</gene>
<accession>A0ACB7Z6P0</accession>
<protein>
    <submittedName>
        <fullName evidence="1">Uncharacterized protein</fullName>
    </submittedName>
</protein>
<organism evidence="1 2">
    <name type="scientific">Vaccinium darrowii</name>
    <dbReference type="NCBI Taxonomy" id="229202"/>
    <lineage>
        <taxon>Eukaryota</taxon>
        <taxon>Viridiplantae</taxon>
        <taxon>Streptophyta</taxon>
        <taxon>Embryophyta</taxon>
        <taxon>Tracheophyta</taxon>
        <taxon>Spermatophyta</taxon>
        <taxon>Magnoliopsida</taxon>
        <taxon>eudicotyledons</taxon>
        <taxon>Gunneridae</taxon>
        <taxon>Pentapetalae</taxon>
        <taxon>asterids</taxon>
        <taxon>Ericales</taxon>
        <taxon>Ericaceae</taxon>
        <taxon>Vaccinioideae</taxon>
        <taxon>Vaccinieae</taxon>
        <taxon>Vaccinium</taxon>
    </lineage>
</organism>
<proteinExistence type="predicted"/>
<keyword evidence="2" id="KW-1185">Reference proteome</keyword>
<dbReference type="EMBL" id="CM037154">
    <property type="protein sequence ID" value="KAH7861202.1"/>
    <property type="molecule type" value="Genomic_DNA"/>
</dbReference>
<sequence length="177" mass="19150">MDDFDSSIATTLIADRGPLLPPLPIPKFIWWMKYTFFMYDGFKLLMKVQYSGDELYECESKGGCRSQQSSPSFDTVNLSGGLEEIQVLLATTLEQIGQSQICIQNSGNDCGSSEDGGSDHDDGETPLELNLQSDITNIGVEEFSLVDEVLAVVVVKSRRGLETERGQVVVAGAGGSG</sequence>
<evidence type="ECO:0000313" key="1">
    <source>
        <dbReference type="EMBL" id="KAH7861202.1"/>
    </source>
</evidence>
<comment type="caution">
    <text evidence="1">The sequence shown here is derived from an EMBL/GenBank/DDBJ whole genome shotgun (WGS) entry which is preliminary data.</text>
</comment>
<name>A0ACB7Z6P0_9ERIC</name>